<proteinExistence type="predicted"/>
<dbReference type="Proteomes" id="UP000626026">
    <property type="component" value="Unassembled WGS sequence"/>
</dbReference>
<dbReference type="RefSeq" id="WP_187784686.1">
    <property type="nucleotide sequence ID" value="NZ_JACTVA010000018.1"/>
</dbReference>
<protein>
    <recommendedName>
        <fullName evidence="3">DNA primase</fullName>
    </recommendedName>
</protein>
<comment type="caution">
    <text evidence="1">The sequence shown here is derived from an EMBL/GenBank/DDBJ whole genome shotgun (WGS) entry which is preliminary data.</text>
</comment>
<evidence type="ECO:0008006" key="3">
    <source>
        <dbReference type="Google" id="ProtNLM"/>
    </source>
</evidence>
<evidence type="ECO:0000313" key="1">
    <source>
        <dbReference type="EMBL" id="MBC9207524.1"/>
    </source>
</evidence>
<name>A0ABR7RLW9_9PROT</name>
<gene>
    <name evidence="1" type="ORF">IBL26_11825</name>
</gene>
<dbReference type="EMBL" id="JACTVA010000018">
    <property type="protein sequence ID" value="MBC9207524.1"/>
    <property type="molecule type" value="Genomic_DNA"/>
</dbReference>
<reference evidence="1 2" key="1">
    <citation type="journal article" date="2013" name="Int. J. Syst. Evol. Microbiol.">
        <title>Roseomonas aerophila sp. nov., isolated from air.</title>
        <authorList>
            <person name="Kim S.J."/>
            <person name="Weon H.Y."/>
            <person name="Ahn J.H."/>
            <person name="Hong S.B."/>
            <person name="Seok S.J."/>
            <person name="Whang K.S."/>
            <person name="Kwon S.W."/>
        </authorList>
    </citation>
    <scope>NUCLEOTIDE SEQUENCE [LARGE SCALE GENOMIC DNA]</scope>
    <source>
        <strain evidence="1 2">NBRC 108923</strain>
    </source>
</reference>
<accession>A0ABR7RLW9</accession>
<organism evidence="1 2">
    <name type="scientific">Teichococcus aerophilus</name>
    <dbReference type="NCBI Taxonomy" id="1224513"/>
    <lineage>
        <taxon>Bacteria</taxon>
        <taxon>Pseudomonadati</taxon>
        <taxon>Pseudomonadota</taxon>
        <taxon>Alphaproteobacteria</taxon>
        <taxon>Acetobacterales</taxon>
        <taxon>Roseomonadaceae</taxon>
        <taxon>Roseomonas</taxon>
    </lineage>
</organism>
<dbReference type="SUPFAM" id="SSF57783">
    <property type="entry name" value="Zinc beta-ribbon"/>
    <property type="match status" value="1"/>
</dbReference>
<sequence length="107" mass="11445">MGRITFAVSSPPRLDFAAINAAARSSLPALLARWLPDGHRRGHEWVARNPRRADRNAGSFSVNMRTGAWGDFATGERGGDPISLAAFLASTNQADAARGLARMLGIE</sequence>
<evidence type="ECO:0000313" key="2">
    <source>
        <dbReference type="Proteomes" id="UP000626026"/>
    </source>
</evidence>
<dbReference type="Gene3D" id="3.90.580.10">
    <property type="entry name" value="Zinc finger, CHC2-type domain"/>
    <property type="match status" value="1"/>
</dbReference>
<dbReference type="InterPro" id="IPR036977">
    <property type="entry name" value="DNA_primase_Znf_CHC2"/>
</dbReference>
<keyword evidence="2" id="KW-1185">Reference proteome</keyword>